<dbReference type="GO" id="GO:0000139">
    <property type="term" value="C:Golgi membrane"/>
    <property type="evidence" value="ECO:0007669"/>
    <property type="project" value="UniProtKB-SubCell"/>
</dbReference>
<dbReference type="EMBL" id="SMMG02000009">
    <property type="protein sequence ID" value="KAA3462877.1"/>
    <property type="molecule type" value="Genomic_DNA"/>
</dbReference>
<feature type="repeat" description="WD" evidence="14">
    <location>
        <begin position="161"/>
        <end position="202"/>
    </location>
</feature>
<dbReference type="EMBL" id="SMMG02000009">
    <property type="protein sequence ID" value="KAA3462878.1"/>
    <property type="molecule type" value="Genomic_DNA"/>
</dbReference>
<dbReference type="OrthoDB" id="10261470at2759"/>
<dbReference type="Gene3D" id="2.130.10.10">
    <property type="entry name" value="YVTN repeat-like/Quinoprotein amine dehydrogenase"/>
    <property type="match status" value="2"/>
</dbReference>
<evidence type="ECO:0000256" key="11">
    <source>
        <dbReference type="ARBA" id="ARBA00023136"/>
    </source>
</evidence>
<evidence type="ECO:0000256" key="1">
    <source>
        <dbReference type="ARBA" id="ARBA00004255"/>
    </source>
</evidence>
<dbReference type="Pfam" id="PF00400">
    <property type="entry name" value="WD40"/>
    <property type="match status" value="4"/>
</dbReference>
<proteinExistence type="predicted"/>
<keyword evidence="11" id="KW-0472">Membrane</keyword>
<dbReference type="PANTHER" id="PTHR19876">
    <property type="entry name" value="COATOMER"/>
    <property type="match status" value="1"/>
</dbReference>
<evidence type="ECO:0000259" key="16">
    <source>
        <dbReference type="Pfam" id="PF06957"/>
    </source>
</evidence>
<organism evidence="18 19">
    <name type="scientific">Gossypium australe</name>
    <dbReference type="NCBI Taxonomy" id="47621"/>
    <lineage>
        <taxon>Eukaryota</taxon>
        <taxon>Viridiplantae</taxon>
        <taxon>Streptophyta</taxon>
        <taxon>Embryophyta</taxon>
        <taxon>Tracheophyta</taxon>
        <taxon>Spermatophyta</taxon>
        <taxon>Magnoliopsida</taxon>
        <taxon>eudicotyledons</taxon>
        <taxon>Gunneridae</taxon>
        <taxon>Pentapetalae</taxon>
        <taxon>rosids</taxon>
        <taxon>malvids</taxon>
        <taxon>Malvales</taxon>
        <taxon>Malvaceae</taxon>
        <taxon>Malvoideae</taxon>
        <taxon>Gossypium</taxon>
    </lineage>
</organism>
<dbReference type="InterPro" id="IPR011048">
    <property type="entry name" value="Haem_d1_sf"/>
</dbReference>
<keyword evidence="5" id="KW-0963">Cytoplasm</keyword>
<dbReference type="PANTHER" id="PTHR19876:SF1">
    <property type="entry name" value="COATOMER SUBUNIT ALPHA"/>
    <property type="match status" value="1"/>
</dbReference>
<dbReference type="PIRSF" id="PIRSF003354">
    <property type="entry name" value="Coatomer_alpha_subunit"/>
    <property type="match status" value="1"/>
</dbReference>
<dbReference type="Pfam" id="PF06957">
    <property type="entry name" value="COPI_C"/>
    <property type="match status" value="1"/>
</dbReference>
<dbReference type="PROSITE" id="PS50082">
    <property type="entry name" value="WD_REPEATS_2"/>
    <property type="match status" value="4"/>
</dbReference>
<evidence type="ECO:0000256" key="9">
    <source>
        <dbReference type="ARBA" id="ARBA00022927"/>
    </source>
</evidence>
<comment type="subunit">
    <text evidence="3">Oligomeric complex that consists of at least the alpha, beta, beta', gamma, delta, epsilon and zeta subunits.</text>
</comment>
<comment type="function">
    <text evidence="13">The coatomer is a cytosolic protein complex that binds to dilysine motifs and reversibly associates with Golgi non-clathrin-coated vesicles, which further mediate biosynthetic protein transport from the ER, via the Golgi up to the trans Golgi network. Coatomer complex is required for budding from Golgi membranes, and is essential for the retrograde Golgi-to-ER transport of dilysine-tagged proteins.</text>
</comment>
<dbReference type="GO" id="GO:0030126">
    <property type="term" value="C:COPI vesicle coat"/>
    <property type="evidence" value="ECO:0007669"/>
    <property type="project" value="InterPro"/>
</dbReference>
<evidence type="ECO:0000256" key="5">
    <source>
        <dbReference type="ARBA" id="ARBA00022490"/>
    </source>
</evidence>
<evidence type="ECO:0000256" key="7">
    <source>
        <dbReference type="ARBA" id="ARBA00022737"/>
    </source>
</evidence>
<dbReference type="SUPFAM" id="SSF51004">
    <property type="entry name" value="C-terminal (heme d1) domain of cytochrome cd1-nitrite reductase"/>
    <property type="match status" value="1"/>
</dbReference>
<keyword evidence="12" id="KW-0968">Cytoplasmic vesicle</keyword>
<dbReference type="Pfam" id="PF04053">
    <property type="entry name" value="B-prop_COPA_B_2nd"/>
    <property type="match status" value="1"/>
</dbReference>
<feature type="domain" description="COPA/B TPR" evidence="17">
    <location>
        <begin position="685"/>
        <end position="844"/>
    </location>
</feature>
<reference evidence="18" key="2">
    <citation type="submission" date="2019-08" db="EMBL/GenBank/DDBJ databases">
        <authorList>
            <person name="Liu F."/>
        </authorList>
    </citation>
    <scope>NUCLEOTIDE SEQUENCE [LARGE SCALE GENOMIC DNA]</scope>
    <source>
        <strain evidence="18">PA1801</strain>
        <tissue evidence="18">Leaf</tissue>
    </source>
</reference>
<dbReference type="GO" id="GO:0006890">
    <property type="term" value="P:retrograde vesicle-mediated transport, Golgi to endoplasmic reticulum"/>
    <property type="evidence" value="ECO:0007669"/>
    <property type="project" value="TreeGrafter"/>
</dbReference>
<accession>A0A5B6V159</accession>
<feature type="domain" description="Coatomer alpha subunit C-terminal" evidence="16">
    <location>
        <begin position="888"/>
        <end position="1285"/>
    </location>
</feature>
<dbReference type="FunFam" id="1.25.40.470:FF:000002">
    <property type="entry name" value="Coatomer subunit alpha"/>
    <property type="match status" value="1"/>
</dbReference>
<dbReference type="SMART" id="SM00320">
    <property type="entry name" value="WD40"/>
    <property type="match status" value="7"/>
</dbReference>
<evidence type="ECO:0000256" key="8">
    <source>
        <dbReference type="ARBA" id="ARBA00022892"/>
    </source>
</evidence>
<keyword evidence="6 14" id="KW-0853">WD repeat</keyword>
<keyword evidence="4" id="KW-0813">Transport</keyword>
<dbReference type="PROSITE" id="PS00678">
    <property type="entry name" value="WD_REPEATS_1"/>
    <property type="match status" value="1"/>
</dbReference>
<dbReference type="PRINTS" id="PR00320">
    <property type="entry name" value="GPROTEINBRPT"/>
</dbReference>
<dbReference type="InterPro" id="IPR056176">
    <property type="entry name" value="TPR_COPA_B"/>
</dbReference>
<keyword evidence="10" id="KW-0333">Golgi apparatus</keyword>
<evidence type="ECO:0000256" key="3">
    <source>
        <dbReference type="ARBA" id="ARBA00011775"/>
    </source>
</evidence>
<dbReference type="Proteomes" id="UP000325315">
    <property type="component" value="Unassembled WGS sequence"/>
</dbReference>
<keyword evidence="8" id="KW-0931">ER-Golgi transport</keyword>
<evidence type="ECO:0000256" key="13">
    <source>
        <dbReference type="ARBA" id="ARBA00025536"/>
    </source>
</evidence>
<comment type="caution">
    <text evidence="18">The sequence shown here is derived from an EMBL/GenBank/DDBJ whole genome shotgun (WGS) entry which is preliminary data.</text>
</comment>
<evidence type="ECO:0000256" key="6">
    <source>
        <dbReference type="ARBA" id="ARBA00022574"/>
    </source>
</evidence>
<dbReference type="InterPro" id="IPR015943">
    <property type="entry name" value="WD40/YVTN_repeat-like_dom_sf"/>
</dbReference>
<dbReference type="GO" id="GO:0006886">
    <property type="term" value="P:intracellular protein transport"/>
    <property type="evidence" value="ECO:0007669"/>
    <property type="project" value="InterPro"/>
</dbReference>
<keyword evidence="9" id="KW-0653">Protein transport</keyword>
<reference evidence="19" key="1">
    <citation type="journal article" date="2019" name="Plant Biotechnol. J.">
        <title>Genome sequencing of the Australian wild diploid species Gossypium australe highlights disease resistance and delayed gland morphogenesis.</title>
        <authorList>
            <person name="Cai Y."/>
            <person name="Cai X."/>
            <person name="Wang Q."/>
            <person name="Wang P."/>
            <person name="Zhang Y."/>
            <person name="Cai C."/>
            <person name="Xu Y."/>
            <person name="Wang K."/>
            <person name="Zhou Z."/>
            <person name="Wang C."/>
            <person name="Geng S."/>
            <person name="Li B."/>
            <person name="Dong Q."/>
            <person name="Hou Y."/>
            <person name="Wang H."/>
            <person name="Ai P."/>
            <person name="Liu Z."/>
            <person name="Yi F."/>
            <person name="Sun M."/>
            <person name="An G."/>
            <person name="Cheng J."/>
            <person name="Zhang Y."/>
            <person name="Shi Q."/>
            <person name="Xie Y."/>
            <person name="Shi X."/>
            <person name="Chang Y."/>
            <person name="Huang F."/>
            <person name="Chen Y."/>
            <person name="Hong S."/>
            <person name="Mi L."/>
            <person name="Sun Q."/>
            <person name="Zhang L."/>
            <person name="Zhou B."/>
            <person name="Peng R."/>
            <person name="Zhang X."/>
            <person name="Liu F."/>
        </authorList>
    </citation>
    <scope>NUCLEOTIDE SEQUENCE [LARGE SCALE GENOMIC DNA]</scope>
    <source>
        <strain evidence="19">cv. PA1801</strain>
    </source>
</reference>
<keyword evidence="19" id="KW-1185">Reference proteome</keyword>
<dbReference type="Pfam" id="PF23953">
    <property type="entry name" value="TPR_COPA_B"/>
    <property type="match status" value="1"/>
</dbReference>
<gene>
    <name evidence="18" type="ORF">EPI10_029325</name>
</gene>
<evidence type="ECO:0000259" key="15">
    <source>
        <dbReference type="Pfam" id="PF04053"/>
    </source>
</evidence>
<dbReference type="InterPro" id="IPR050844">
    <property type="entry name" value="Coatomer_complex_subunit"/>
</dbReference>
<dbReference type="CDD" id="cd22948">
    <property type="entry name" value="Coatomer_WDAD_alpha"/>
    <property type="match status" value="1"/>
</dbReference>
<dbReference type="GO" id="GO:0006888">
    <property type="term" value="P:endoplasmic reticulum to Golgi vesicle-mediated transport"/>
    <property type="evidence" value="ECO:0007669"/>
    <property type="project" value="InterPro"/>
</dbReference>
<evidence type="ECO:0000259" key="17">
    <source>
        <dbReference type="Pfam" id="PF23953"/>
    </source>
</evidence>
<feature type="repeat" description="WD" evidence="14">
    <location>
        <begin position="272"/>
        <end position="313"/>
    </location>
</feature>
<evidence type="ECO:0000256" key="2">
    <source>
        <dbReference type="ARBA" id="ARBA00004347"/>
    </source>
</evidence>
<dbReference type="CDD" id="cd00200">
    <property type="entry name" value="WD40"/>
    <property type="match status" value="1"/>
</dbReference>
<name>A0A5B6V159_9ROSI</name>
<evidence type="ECO:0000256" key="12">
    <source>
        <dbReference type="ARBA" id="ARBA00023329"/>
    </source>
</evidence>
<feature type="repeat" description="WD" evidence="14">
    <location>
        <begin position="203"/>
        <end position="244"/>
    </location>
</feature>
<dbReference type="Gene3D" id="1.25.40.470">
    <property type="match status" value="1"/>
</dbReference>
<comment type="subcellular location">
    <subcellularLocation>
        <location evidence="2">Cytoplasmic vesicle</location>
        <location evidence="2">COPI-coated vesicle membrane</location>
        <topology evidence="2">Peripheral membrane protein</topology>
        <orientation evidence="2">Cytoplasmic side</orientation>
    </subcellularLocation>
    <subcellularLocation>
        <location evidence="1">Golgi apparatus membrane</location>
        <topology evidence="1">Peripheral membrane protein</topology>
        <orientation evidence="1">Cytoplasmic side</orientation>
    </subcellularLocation>
</comment>
<dbReference type="InterPro" id="IPR047312">
    <property type="entry name" value="Coatomer_alpha_WD-assoc_reg"/>
</dbReference>
<feature type="repeat" description="WD" evidence="14">
    <location>
        <begin position="316"/>
        <end position="357"/>
    </location>
</feature>
<dbReference type="InterPro" id="IPR016391">
    <property type="entry name" value="Coatomer_asu"/>
</dbReference>
<dbReference type="GO" id="GO:0006891">
    <property type="term" value="P:intra-Golgi vesicle-mediated transport"/>
    <property type="evidence" value="ECO:0007669"/>
    <property type="project" value="TreeGrafter"/>
</dbReference>
<evidence type="ECO:0000313" key="18">
    <source>
        <dbReference type="EMBL" id="KAA3462878.1"/>
    </source>
</evidence>
<feature type="domain" description="COPA/B second beta-propeller" evidence="15">
    <location>
        <begin position="412"/>
        <end position="656"/>
    </location>
</feature>
<evidence type="ECO:0000313" key="19">
    <source>
        <dbReference type="Proteomes" id="UP000325315"/>
    </source>
</evidence>
<sequence>MLTKFETKSNRVKGLSFHTKRPWILASLHSGVIQLWDYRMGTLIDRFDEHDGPVRGVHFHMSQPLFVSGGNIPKPQNFRSQISFTFGTANCVQSHLGSLGISFLALPQERARLERNAVEINLKTFRTQKHEQGRSEFEVFIGDDYKIKVWNYKLHRCLFTLLGHLDYIRTVQFHHEHPWIVSASDDQTIRIWNWQSRTCISVLTGHNHYVMCASFHPKEDLVVSASLDQTVRVWDIGSLKKKTASPADDILRLSHMNTDLFGGVDAVVKYVLEGHDRGVNWAAFHPTLPLIVSGADDRQVKLWRMNDTKAWEVDTLRGHMNNVSCVMFHAKQDIIVSNSEDKSIRVWDVTKRTGLQTFRREHDRFWILAVHPEMNILAAGHDSGMIVFKLERERPAFAVSGDSLFYAKDRFIRNFDFPTQREAQVIPIRRPGSTSLNQSPRTLSYSPTENAVLICSDVDGGSYELYVIPKDSFGRGDGLLEARKGVGSSAIFVARNRFAVLDKGNNQVLVKNLKNEVVKKSGLPVPTDAIFYAGTGSLLCRSEDRVVIFDLQQRLVLGDLQTPFVKYVVWSNDMESVALLSKHSIIITNKKLVHKCTLHETIRVKSGAWDENGVFIYTTLNHIKYCLPNGDSGIIRTLEVPIYITKVSGNTTFCLDRDGKNKSVVIDATEYIFKLSLLRKRYDHVMNMIRNSQLCGEAMIAYLQQKGFPEVALHFVKDEKTRFNLALESGNIQIAVASAKEIDDKDHWYRLGVEALRQGNAAIVEYAYQRTKNFERLSFLYLINGNPEKLSKMLKIAEVKNDVMGQFHNALYLGDIQERVKILENAGHLPLAYITASVHGLQDVAERLAAELGDDVPPFPVDKNPSLLIPPTPVMCGSDWPLLRVMKGIFGGGFDGGRGAMDEDEEGAEGDWGEDLDVVDGLRIGDVSAILEDGEVAEENEEGGWDLEDLELPAEVETPKVSGNARSSIFVAPTPGMPVSQIWIQRSSLAAEHVAAGNFDTAMRLLSRQLGIRNFAPLKSMFLDLYTGSHSYLHALTSAPVVPLAVERGWSESAAPNVRCPPALVFNFSQLDDKLKAGYKATTAGKFTEALRLFLSILHTVPLIVVESGREVDEVKELIIIAKDYVLGLQMELKRREMKDNPVRQQELAAYFTHCNLQLPHLRLALLNAMTICYKAKNLATAGNFARRLLETNPTNENHAKTARQVLQAAERKMTDASQLNYDFRNPFVTCGATYVPIYRGQKDVSCPYCTARFVPSQDRQLCAVCDIAVVGADASGLLCSPSQICNQI</sequence>
<evidence type="ECO:0000256" key="14">
    <source>
        <dbReference type="PROSITE-ProRule" id="PRU00221"/>
    </source>
</evidence>
<evidence type="ECO:0000256" key="10">
    <source>
        <dbReference type="ARBA" id="ARBA00023034"/>
    </source>
</evidence>
<dbReference type="SUPFAM" id="SSF50978">
    <property type="entry name" value="WD40 repeat-like"/>
    <property type="match status" value="2"/>
</dbReference>
<dbReference type="InterPro" id="IPR010714">
    <property type="entry name" value="Coatomer_asu_C"/>
</dbReference>
<evidence type="ECO:0000256" key="4">
    <source>
        <dbReference type="ARBA" id="ARBA00022448"/>
    </source>
</evidence>
<dbReference type="InterPro" id="IPR020472">
    <property type="entry name" value="WD40_PAC1"/>
</dbReference>
<keyword evidence="7" id="KW-0677">Repeat</keyword>
<dbReference type="PROSITE" id="PS50294">
    <property type="entry name" value="WD_REPEATS_REGION"/>
    <property type="match status" value="4"/>
</dbReference>
<dbReference type="InterPro" id="IPR006692">
    <property type="entry name" value="Beta-prop_COPA/B_2nd"/>
</dbReference>
<dbReference type="FunFam" id="2.130.10.10:FF:000559">
    <property type="entry name" value="Coatomer subunit alpha"/>
    <property type="match status" value="1"/>
</dbReference>
<dbReference type="InterPro" id="IPR001680">
    <property type="entry name" value="WD40_rpt"/>
</dbReference>
<dbReference type="InterPro" id="IPR019775">
    <property type="entry name" value="WD40_repeat_CS"/>
</dbReference>
<dbReference type="GO" id="GO:0005198">
    <property type="term" value="F:structural molecule activity"/>
    <property type="evidence" value="ECO:0007669"/>
    <property type="project" value="InterPro"/>
</dbReference>
<dbReference type="InterPro" id="IPR036322">
    <property type="entry name" value="WD40_repeat_dom_sf"/>
</dbReference>
<protein>
    <submittedName>
        <fullName evidence="18">Coatomer subunit alpha-1 isoform X2</fullName>
    </submittedName>
</protein>